<evidence type="ECO:0000313" key="2">
    <source>
        <dbReference type="EMBL" id="GAA0709782.1"/>
    </source>
</evidence>
<name>A0ABN1IE03_9GAMM</name>
<reference evidence="2 3" key="1">
    <citation type="journal article" date="2019" name="Int. J. Syst. Evol. Microbiol.">
        <title>The Global Catalogue of Microorganisms (GCM) 10K type strain sequencing project: providing services to taxonomists for standard genome sequencing and annotation.</title>
        <authorList>
            <consortium name="The Broad Institute Genomics Platform"/>
            <consortium name="The Broad Institute Genome Sequencing Center for Infectious Disease"/>
            <person name="Wu L."/>
            <person name="Ma J."/>
        </authorList>
    </citation>
    <scope>NUCLEOTIDE SEQUENCE [LARGE SCALE GENOMIC DNA]</scope>
    <source>
        <strain evidence="2 3">JCM 15421</strain>
    </source>
</reference>
<keyword evidence="1" id="KW-0732">Signal</keyword>
<dbReference type="InterPro" id="IPR013517">
    <property type="entry name" value="FG-GAP"/>
</dbReference>
<comment type="caution">
    <text evidence="2">The sequence shown here is derived from an EMBL/GenBank/DDBJ whole genome shotgun (WGS) entry which is preliminary data.</text>
</comment>
<keyword evidence="3" id="KW-1185">Reference proteome</keyword>
<evidence type="ECO:0000313" key="3">
    <source>
        <dbReference type="Proteomes" id="UP001501523"/>
    </source>
</evidence>
<gene>
    <name evidence="2" type="ORF">GCM10009105_10490</name>
</gene>
<dbReference type="SUPFAM" id="SSF69318">
    <property type="entry name" value="Integrin alpha N-terminal domain"/>
    <property type="match status" value="1"/>
</dbReference>
<organism evidence="2 3">
    <name type="scientific">Dokdonella soli</name>
    <dbReference type="NCBI Taxonomy" id="529810"/>
    <lineage>
        <taxon>Bacteria</taxon>
        <taxon>Pseudomonadati</taxon>
        <taxon>Pseudomonadota</taxon>
        <taxon>Gammaproteobacteria</taxon>
        <taxon>Lysobacterales</taxon>
        <taxon>Rhodanobacteraceae</taxon>
        <taxon>Dokdonella</taxon>
    </lineage>
</organism>
<proteinExistence type="predicted"/>
<dbReference type="PANTHER" id="PTHR46580">
    <property type="entry name" value="SENSOR KINASE-RELATED"/>
    <property type="match status" value="1"/>
</dbReference>
<dbReference type="Gene3D" id="2.130.10.130">
    <property type="entry name" value="Integrin alpha, N-terminal"/>
    <property type="match status" value="1"/>
</dbReference>
<protein>
    <submittedName>
        <fullName evidence="2">FG-GAP-like repeat-containing protein</fullName>
    </submittedName>
</protein>
<dbReference type="Pfam" id="PF13517">
    <property type="entry name" value="FG-GAP_3"/>
    <property type="match status" value="3"/>
</dbReference>
<evidence type="ECO:0000256" key="1">
    <source>
        <dbReference type="ARBA" id="ARBA00022729"/>
    </source>
</evidence>
<sequence length="409" mass="41255">MQAMKCRKQVSGDQARSASVPWRASVLGCALAGASASVSAQIAFQAQLAIATGPAPIAIAVADFNGDGKLDLAVAMKGNDRVYLYSGNGDGTFSFAVSYPVGSQPMAIVAADFNHDGKLDLATANAVSGNVSILLGNGNGTFQTAVAYAAGDTPVSIAADTFNPDGYVDLVVANGGNVCAPPLAPCGTVSLLRNNGDGTFHTGTTLYPQFLPSRVTTGSFHGSDSDIVVTSYGSNAFLTYLGDGGGAFPTVRGPFATSGAYAVVVADFNGDGKSDLALPRFNLGDVSLQLGNGDGTFLAAGIFSEGAVGGGAGSAAIGDFDGDGFPDLAVANVNDGSIAVLRDRTVGNGGFWGALTFTGGLSQPIAIAVGDFNRDGKPDFIVVNNAGDNLTVFLNTSIPVDRIFANGFE</sequence>
<dbReference type="RefSeq" id="WP_343787909.1">
    <property type="nucleotide sequence ID" value="NZ_BAAAEU010000005.1"/>
</dbReference>
<dbReference type="InterPro" id="IPR028994">
    <property type="entry name" value="Integrin_alpha_N"/>
</dbReference>
<accession>A0ABN1IE03</accession>
<dbReference type="EMBL" id="BAAAEU010000005">
    <property type="protein sequence ID" value="GAA0709782.1"/>
    <property type="molecule type" value="Genomic_DNA"/>
</dbReference>
<dbReference type="Proteomes" id="UP001501523">
    <property type="component" value="Unassembled WGS sequence"/>
</dbReference>
<dbReference type="Gene3D" id="2.30.30.100">
    <property type="match status" value="2"/>
</dbReference>